<feature type="coiled-coil region" evidence="1">
    <location>
        <begin position="59"/>
        <end position="102"/>
    </location>
</feature>
<keyword evidence="1" id="KW-0175">Coiled coil</keyword>
<gene>
    <name evidence="2" type="ORF">ERS852385_02128</name>
</gene>
<evidence type="ECO:0000313" key="3">
    <source>
        <dbReference type="Proteomes" id="UP000095546"/>
    </source>
</evidence>
<dbReference type="AlphaFoldDB" id="A0A174C968"/>
<protein>
    <submittedName>
        <fullName evidence="2">Uncharacterized protein</fullName>
    </submittedName>
</protein>
<dbReference type="STRING" id="187979.ERS852385_02128"/>
<accession>A0A174C968</accession>
<dbReference type="EMBL" id="CYYU01000028">
    <property type="protein sequence ID" value="CUO10032.1"/>
    <property type="molecule type" value="Genomic_DNA"/>
</dbReference>
<dbReference type="RefSeq" id="WP_055162923.1">
    <property type="nucleotide sequence ID" value="NZ_CABIWZ010000028.1"/>
</dbReference>
<name>A0A174C968_9FIRM</name>
<evidence type="ECO:0000313" key="2">
    <source>
        <dbReference type="EMBL" id="CUO10032.1"/>
    </source>
</evidence>
<evidence type="ECO:0000256" key="1">
    <source>
        <dbReference type="SAM" id="Coils"/>
    </source>
</evidence>
<dbReference type="Proteomes" id="UP000095546">
    <property type="component" value="Unassembled WGS sequence"/>
</dbReference>
<keyword evidence="3" id="KW-1185">Reference proteome</keyword>
<dbReference type="OrthoDB" id="2068443at2"/>
<proteinExistence type="predicted"/>
<organism evidence="2 3">
    <name type="scientific">Mitsuokella jalaludinii</name>
    <dbReference type="NCBI Taxonomy" id="187979"/>
    <lineage>
        <taxon>Bacteria</taxon>
        <taxon>Bacillati</taxon>
        <taxon>Bacillota</taxon>
        <taxon>Negativicutes</taxon>
        <taxon>Selenomonadales</taxon>
        <taxon>Selenomonadaceae</taxon>
        <taxon>Mitsuokella</taxon>
    </lineage>
</organism>
<sequence>MNIAKLRSVEVRHKKFGAGKIEEVYPSEQPKTVRVSFAYKTAQFEFPKAFIQKYLVMDDEELEAEILRYADELEEANRRKMQEEQRKREEESKLRLEEIQSEKGWKRNAKRPSTSVRHNVAFKLNYCNGGKSDERLGYYGICSESVIRYNIEVKHREWCSNKRCSCFQYYCGERTYQDILTEYCPEEDFWPCYESVTLQQWVAYAGANGDGTPRPLRAAEEQSLCILTTVSPNMSEKERRIFAAFLIGDVFQGDDEREGYVAADQDYRLEFSPKETNELRFWDFYTNPNHPESKKWGSGLIRYFDDATAVKMLSRMVEVKAGKAEEQKAKEMLDRYIELHKNVLRQ</sequence>
<reference evidence="2 3" key="1">
    <citation type="submission" date="2015-09" db="EMBL/GenBank/DDBJ databases">
        <authorList>
            <consortium name="Pathogen Informatics"/>
        </authorList>
    </citation>
    <scope>NUCLEOTIDE SEQUENCE [LARGE SCALE GENOMIC DNA]</scope>
    <source>
        <strain evidence="2 3">2789STDY5608828</strain>
    </source>
</reference>